<gene>
    <name evidence="2" type="ORF">Tci_487632</name>
</gene>
<proteinExistence type="predicted"/>
<comment type="caution">
    <text evidence="2">The sequence shown here is derived from an EMBL/GenBank/DDBJ whole genome shotgun (WGS) entry which is preliminary data.</text>
</comment>
<dbReference type="EMBL" id="BKCJ010246826">
    <property type="protein sequence ID" value="GEZ15659.1"/>
    <property type="molecule type" value="Genomic_DNA"/>
</dbReference>
<accession>A0A699I788</accession>
<dbReference type="AlphaFoldDB" id="A0A699I788"/>
<feature type="non-terminal residue" evidence="2">
    <location>
        <position position="113"/>
    </location>
</feature>
<feature type="compositionally biased region" description="Acidic residues" evidence="1">
    <location>
        <begin position="1"/>
        <end position="10"/>
    </location>
</feature>
<feature type="compositionally biased region" description="Polar residues" evidence="1">
    <location>
        <begin position="12"/>
        <end position="37"/>
    </location>
</feature>
<sequence>MLNSVEDDVDLGTNSVTSNMASKNVKSSGSSFWNANSNDTRTTHIVEKIDRIERLIIDGKITLMDVDGKPLTRVDSSDNYDSEDEVASVDNDMANFLASKDVGYGTNIVLEEL</sequence>
<evidence type="ECO:0000256" key="1">
    <source>
        <dbReference type="SAM" id="MobiDB-lite"/>
    </source>
</evidence>
<organism evidence="2">
    <name type="scientific">Tanacetum cinerariifolium</name>
    <name type="common">Dalmatian daisy</name>
    <name type="synonym">Chrysanthemum cinerariifolium</name>
    <dbReference type="NCBI Taxonomy" id="118510"/>
    <lineage>
        <taxon>Eukaryota</taxon>
        <taxon>Viridiplantae</taxon>
        <taxon>Streptophyta</taxon>
        <taxon>Embryophyta</taxon>
        <taxon>Tracheophyta</taxon>
        <taxon>Spermatophyta</taxon>
        <taxon>Magnoliopsida</taxon>
        <taxon>eudicotyledons</taxon>
        <taxon>Gunneridae</taxon>
        <taxon>Pentapetalae</taxon>
        <taxon>asterids</taxon>
        <taxon>campanulids</taxon>
        <taxon>Asterales</taxon>
        <taxon>Asteraceae</taxon>
        <taxon>Asteroideae</taxon>
        <taxon>Anthemideae</taxon>
        <taxon>Anthemidinae</taxon>
        <taxon>Tanacetum</taxon>
    </lineage>
</organism>
<name>A0A699I788_TANCI</name>
<feature type="region of interest" description="Disordered" evidence="1">
    <location>
        <begin position="1"/>
        <end position="37"/>
    </location>
</feature>
<evidence type="ECO:0000313" key="2">
    <source>
        <dbReference type="EMBL" id="GEZ15659.1"/>
    </source>
</evidence>
<protein>
    <submittedName>
        <fullName evidence="2">Uncharacterized protein</fullName>
    </submittedName>
</protein>
<reference evidence="2" key="1">
    <citation type="journal article" date="2019" name="Sci. Rep.">
        <title>Draft genome of Tanacetum cinerariifolium, the natural source of mosquito coil.</title>
        <authorList>
            <person name="Yamashiro T."/>
            <person name="Shiraishi A."/>
            <person name="Satake H."/>
            <person name="Nakayama K."/>
        </authorList>
    </citation>
    <scope>NUCLEOTIDE SEQUENCE</scope>
</reference>